<dbReference type="GO" id="GO:0005525">
    <property type="term" value="F:GTP binding"/>
    <property type="evidence" value="ECO:0007669"/>
    <property type="project" value="UniProtKB-KW"/>
</dbReference>
<dbReference type="InterPro" id="IPR009000">
    <property type="entry name" value="Transl_B-barrel_sf"/>
</dbReference>
<dbReference type="PANTHER" id="PTHR43381">
    <property type="entry name" value="TRANSLATION INITIATION FACTOR IF-2-RELATED"/>
    <property type="match status" value="1"/>
</dbReference>
<comment type="subcellular location">
    <subcellularLocation>
        <location evidence="8">Cytoplasm</location>
    </subcellularLocation>
</comment>
<feature type="compositionally biased region" description="Basic residues" evidence="10">
    <location>
        <begin position="534"/>
        <end position="543"/>
    </location>
</feature>
<dbReference type="EMBL" id="RYZH01000028">
    <property type="protein sequence ID" value="RUL86905.1"/>
    <property type="molecule type" value="Genomic_DNA"/>
</dbReference>
<dbReference type="Gene3D" id="3.40.50.10050">
    <property type="entry name" value="Translation initiation factor IF- 2, domain 3"/>
    <property type="match status" value="1"/>
</dbReference>
<dbReference type="Pfam" id="PF11987">
    <property type="entry name" value="IF-2"/>
    <property type="match status" value="1"/>
</dbReference>
<dbReference type="Proteomes" id="UP000280296">
    <property type="component" value="Unassembled WGS sequence"/>
</dbReference>
<dbReference type="SUPFAM" id="SSF52540">
    <property type="entry name" value="P-loop containing nucleoside triphosphate hydrolases"/>
    <property type="match status" value="1"/>
</dbReference>
<keyword evidence="5 8" id="KW-0648">Protein biosynthesis</keyword>
<dbReference type="Pfam" id="PF22042">
    <property type="entry name" value="EF-G_D2"/>
    <property type="match status" value="1"/>
</dbReference>
<dbReference type="CDD" id="cd03702">
    <property type="entry name" value="IF2_mtIF2_II"/>
    <property type="match status" value="1"/>
</dbReference>
<feature type="compositionally biased region" description="Low complexity" evidence="10">
    <location>
        <begin position="203"/>
        <end position="220"/>
    </location>
</feature>
<dbReference type="SUPFAM" id="SSF52156">
    <property type="entry name" value="Initiation factor IF2/eIF5b, domain 3"/>
    <property type="match status" value="1"/>
</dbReference>
<feature type="binding site" evidence="8">
    <location>
        <begin position="650"/>
        <end position="657"/>
    </location>
    <ligand>
        <name>GTP</name>
        <dbReference type="ChEBI" id="CHEBI:37565"/>
    </ligand>
</feature>
<dbReference type="SUPFAM" id="SSF50447">
    <property type="entry name" value="Translation proteins"/>
    <property type="match status" value="2"/>
</dbReference>
<dbReference type="InterPro" id="IPR000795">
    <property type="entry name" value="T_Tr_GTP-bd_dom"/>
</dbReference>
<dbReference type="InterPro" id="IPR023115">
    <property type="entry name" value="TIF_IF2_dom3"/>
</dbReference>
<dbReference type="Pfam" id="PF00009">
    <property type="entry name" value="GTP_EFTU"/>
    <property type="match status" value="1"/>
</dbReference>
<evidence type="ECO:0000256" key="4">
    <source>
        <dbReference type="ARBA" id="ARBA00022741"/>
    </source>
</evidence>
<dbReference type="InterPro" id="IPR027417">
    <property type="entry name" value="P-loop_NTPase"/>
</dbReference>
<evidence type="ECO:0000256" key="8">
    <source>
        <dbReference type="HAMAP-Rule" id="MF_00100"/>
    </source>
</evidence>
<reference evidence="12 13" key="2">
    <citation type="submission" date="2019-01" db="EMBL/GenBank/DDBJ databases">
        <title>Tautonia sociabilis, a novel thermotolerant planctomycete of Isosphaeraceae family, isolated from a 4000 m deep subterranean habitat.</title>
        <authorList>
            <person name="Kovaleva O.L."/>
            <person name="Elcheninov A.G."/>
            <person name="Van Heerden E."/>
            <person name="Toshchakov S.V."/>
            <person name="Novikov A."/>
            <person name="Bonch-Osmolovskaya E.A."/>
            <person name="Kublanov I.V."/>
        </authorList>
    </citation>
    <scope>NUCLEOTIDE SEQUENCE [LARGE SCALE GENOMIC DNA]</scope>
    <source>
        <strain evidence="12 13">GM2012</strain>
    </source>
</reference>
<dbReference type="GO" id="GO:0003924">
    <property type="term" value="F:GTPase activity"/>
    <property type="evidence" value="ECO:0007669"/>
    <property type="project" value="UniProtKB-UniRule"/>
</dbReference>
<evidence type="ECO:0000313" key="12">
    <source>
        <dbReference type="EMBL" id="RUL86905.1"/>
    </source>
</evidence>
<proteinExistence type="inferred from homology"/>
<keyword evidence="3 8" id="KW-0396">Initiation factor</keyword>
<feature type="binding site" evidence="8">
    <location>
        <begin position="696"/>
        <end position="700"/>
    </location>
    <ligand>
        <name>GTP</name>
        <dbReference type="ChEBI" id="CHEBI:37565"/>
    </ligand>
</feature>
<feature type="compositionally biased region" description="Pro residues" evidence="10">
    <location>
        <begin position="221"/>
        <end position="240"/>
    </location>
</feature>
<feature type="compositionally biased region" description="Basic and acidic residues" evidence="10">
    <location>
        <begin position="474"/>
        <end position="485"/>
    </location>
</feature>
<dbReference type="GO" id="GO:0003743">
    <property type="term" value="F:translation initiation factor activity"/>
    <property type="evidence" value="ECO:0007669"/>
    <property type="project" value="UniProtKB-UniRule"/>
</dbReference>
<evidence type="ECO:0000256" key="1">
    <source>
        <dbReference type="ARBA" id="ARBA00007733"/>
    </source>
</evidence>
<dbReference type="InterPro" id="IPR036925">
    <property type="entry name" value="TIF_IF2_dom3_sf"/>
</dbReference>
<dbReference type="HAMAP" id="MF_00100_B">
    <property type="entry name" value="IF_2_B"/>
    <property type="match status" value="1"/>
</dbReference>
<evidence type="ECO:0000256" key="10">
    <source>
        <dbReference type="SAM" id="MobiDB-lite"/>
    </source>
</evidence>
<dbReference type="InterPro" id="IPR005225">
    <property type="entry name" value="Small_GTP-bd"/>
</dbReference>
<dbReference type="InterPro" id="IPR006847">
    <property type="entry name" value="IF2_N"/>
</dbReference>
<sequence>MERPPRPPRPTPPRPPRPRPRGRTLRSLPRWIPISHDPRDGPPTTAARRSRRPRRPPLLSFAPGQPGRVAGGRTGKLAWHERSVETTIPTGPPRSSGSVPSLEEEPLSAKLRVHELAKELGLDKAKDLIDRIQEWGLDVKPSAVAGVDEETADEIRRRMHADQPAAAPRAAAGTPPTPTPAPTTASESESAPKTPTAEALAISPTAASPRTAEAAANASAPAPPSSRPSQTPPAAEPPTPTGTEARPGPSLSQPPAGPAPRPSPPMSQTPPTQAPRQAGPLAGHTRTGSGSRPAGSHPTGLAGGGMGEPPRPRPGGSPPQQGHRPLERGDYIGPAGTRPVSSGRPAPAGPPRRPGEGGGEGRRPGGRPLPPVASGGGGRPLPPVASPGGPPKRPEGPRPGGPAPGGHVQPQRRFTREEMLEMMRRGQLPTAPPPPGREAARGPRPEGGPAVPPVGLPTGPTPRGSVPGGHARGKGADFEDEERKGKGGGVGGRFGGATDRAGRRKARQERAKDRVASPVPAAALLDSDEDGGRRRGPKRHKSRGAAVTPRKTSAEIEPPITLRSLSEAIGIKANQLMRRMMDLTGQLVTINTTLDEDAAIELALEFGVELAIVREETAEDQFDRLLEDARAEETAPEHLQPRPPIVTILGHVDHGKTSLLDYIRKANVVASETGGITQHIGAYQVEQDGRRVTFVDTPGHEAFTAMRARGANVTDIAVVVVAADDGVMPQTKEAIAHAKAAGVQIVVALNKIDLPGAEGNVNRILGELSAEGLIPEEYGGDVPVVRTSAVSGQGVDDLLATLATIAEVYEYKANPDRPATGTCLEAEISEGRGVIATVLVQDGTLRVGDAIVCGEGFGRVRALFDDQGRSIQEAGPSTPVEISGLDAVPTAGEKFAVLEDISQAREVAETRRTRSRGASLGETKAITLENLYSKMAEQKVKSLNVILKADVQGSLEALIKEIDKLENDEVPVRILHRGVGGITESDVMLADASEAIVIGFRVAPEDRAVSLAEEKQIDIRRYDIIYQVSDEIKQAIEGRLEPEIKEVHLGRAVVRQVFKISRGGAGTVAGCFVTQGVIERNAQARIIREGREIYKGAIEALRRFKDDVREVRENFECGIKIAKFDDIKVDDVIEAYRVEVIRRTL</sequence>
<dbReference type="NCBIfam" id="TIGR00231">
    <property type="entry name" value="small_GTP"/>
    <property type="match status" value="1"/>
</dbReference>
<feature type="compositionally biased region" description="Low complexity" evidence="10">
    <location>
        <begin position="164"/>
        <end position="174"/>
    </location>
</feature>
<comment type="caution">
    <text evidence="12">The sequence shown here is derived from an EMBL/GenBank/DDBJ whole genome shotgun (WGS) entry which is preliminary data.</text>
</comment>
<feature type="region of interest" description="Disordered" evidence="10">
    <location>
        <begin position="1"/>
        <end position="105"/>
    </location>
</feature>
<dbReference type="FunFam" id="2.40.30.10:FF:000008">
    <property type="entry name" value="Translation initiation factor IF-2"/>
    <property type="match status" value="1"/>
</dbReference>
<feature type="compositionally biased region" description="Pro residues" evidence="10">
    <location>
        <begin position="380"/>
        <end position="402"/>
    </location>
</feature>
<feature type="domain" description="Tr-type G" evidence="11">
    <location>
        <begin position="641"/>
        <end position="812"/>
    </location>
</feature>
<feature type="region of interest" description="Disordered" evidence="10">
    <location>
        <begin position="140"/>
        <end position="554"/>
    </location>
</feature>
<dbReference type="FunFam" id="3.40.50.300:FF:000019">
    <property type="entry name" value="Translation initiation factor IF-2"/>
    <property type="match status" value="1"/>
</dbReference>
<keyword evidence="8" id="KW-0963">Cytoplasm</keyword>
<dbReference type="PROSITE" id="PS01176">
    <property type="entry name" value="IF2"/>
    <property type="match status" value="1"/>
</dbReference>
<dbReference type="AlphaFoldDB" id="A0A432MI77"/>
<gene>
    <name evidence="8" type="primary">infB</name>
    <name evidence="12" type="ORF">TsocGM_14770</name>
</gene>
<evidence type="ECO:0000259" key="11">
    <source>
        <dbReference type="PROSITE" id="PS51722"/>
    </source>
</evidence>
<evidence type="ECO:0000256" key="9">
    <source>
        <dbReference type="RuleBase" id="RU000644"/>
    </source>
</evidence>
<evidence type="ECO:0000313" key="13">
    <source>
        <dbReference type="Proteomes" id="UP000280296"/>
    </source>
</evidence>
<dbReference type="Pfam" id="PF04760">
    <property type="entry name" value="IF2_N"/>
    <property type="match status" value="1"/>
</dbReference>
<keyword evidence="13" id="KW-1185">Reference proteome</keyword>
<reference evidence="12 13" key="1">
    <citation type="submission" date="2018-12" db="EMBL/GenBank/DDBJ databases">
        <authorList>
            <person name="Toschakov S.V."/>
        </authorList>
    </citation>
    <scope>NUCLEOTIDE SEQUENCE [LARGE SCALE GENOMIC DNA]</scope>
    <source>
        <strain evidence="12 13">GM2012</strain>
    </source>
</reference>
<feature type="compositionally biased region" description="Basic and acidic residues" evidence="10">
    <location>
        <begin position="353"/>
        <end position="363"/>
    </location>
</feature>
<feature type="compositionally biased region" description="Pro residues" evidence="10">
    <location>
        <begin position="255"/>
        <end position="268"/>
    </location>
</feature>
<keyword evidence="4 8" id="KW-0547">Nucleotide-binding</keyword>
<accession>A0A432MI77</accession>
<dbReference type="CDD" id="cd01887">
    <property type="entry name" value="IF2_eIF5B"/>
    <property type="match status" value="1"/>
</dbReference>
<feature type="binding site" evidence="8">
    <location>
        <begin position="750"/>
        <end position="753"/>
    </location>
    <ligand>
        <name>GTP</name>
        <dbReference type="ChEBI" id="CHEBI:37565"/>
    </ligand>
</feature>
<dbReference type="InterPro" id="IPR044145">
    <property type="entry name" value="IF2_II"/>
</dbReference>
<dbReference type="Gene3D" id="2.40.30.10">
    <property type="entry name" value="Translation factors"/>
    <property type="match status" value="2"/>
</dbReference>
<comment type="function">
    <text evidence="7 8 9">One of the essential components for the initiation of protein synthesis. Protects formylmethionyl-tRNA from spontaneous hydrolysis and promotes its binding to the 30S ribosomal subunits. Also involved in the hydrolysis of GTP during the formation of the 70S ribosomal complex.</text>
</comment>
<dbReference type="PANTHER" id="PTHR43381:SF5">
    <property type="entry name" value="TR-TYPE G DOMAIN-CONTAINING PROTEIN"/>
    <property type="match status" value="1"/>
</dbReference>
<organism evidence="12 13">
    <name type="scientific">Tautonia sociabilis</name>
    <dbReference type="NCBI Taxonomy" id="2080755"/>
    <lineage>
        <taxon>Bacteria</taxon>
        <taxon>Pseudomonadati</taxon>
        <taxon>Planctomycetota</taxon>
        <taxon>Planctomycetia</taxon>
        <taxon>Isosphaerales</taxon>
        <taxon>Isosphaeraceae</taxon>
        <taxon>Tautonia</taxon>
    </lineage>
</organism>
<dbReference type="Gene3D" id="1.10.10.2480">
    <property type="match status" value="1"/>
</dbReference>
<dbReference type="PROSITE" id="PS51722">
    <property type="entry name" value="G_TR_2"/>
    <property type="match status" value="1"/>
</dbReference>
<dbReference type="CDD" id="cd03692">
    <property type="entry name" value="mtIF2_IVc"/>
    <property type="match status" value="1"/>
</dbReference>
<evidence type="ECO:0000256" key="3">
    <source>
        <dbReference type="ARBA" id="ARBA00022540"/>
    </source>
</evidence>
<protein>
    <recommendedName>
        <fullName evidence="2 8">Translation initiation factor IF-2</fullName>
    </recommendedName>
</protein>
<dbReference type="FunFam" id="2.40.30.10:FF:000054">
    <property type="entry name" value="Translation initiation factor IF-2"/>
    <property type="match status" value="1"/>
</dbReference>
<evidence type="ECO:0000256" key="7">
    <source>
        <dbReference type="ARBA" id="ARBA00025162"/>
    </source>
</evidence>
<dbReference type="InterPro" id="IPR000178">
    <property type="entry name" value="TF_IF2_bacterial-like"/>
</dbReference>
<comment type="caution">
    <text evidence="8">Lacks conserved residue(s) required for the propagation of feature annotation.</text>
</comment>
<evidence type="ECO:0000256" key="2">
    <source>
        <dbReference type="ARBA" id="ARBA00020675"/>
    </source>
</evidence>
<dbReference type="FunFam" id="3.40.50.10050:FF:000001">
    <property type="entry name" value="Translation initiation factor IF-2"/>
    <property type="match status" value="1"/>
</dbReference>
<evidence type="ECO:0000256" key="5">
    <source>
        <dbReference type="ARBA" id="ARBA00022917"/>
    </source>
</evidence>
<evidence type="ECO:0000256" key="6">
    <source>
        <dbReference type="ARBA" id="ARBA00023134"/>
    </source>
</evidence>
<comment type="similarity">
    <text evidence="1 8 9">Belongs to the TRAFAC class translation factor GTPase superfamily. Classic translation factor GTPase family. IF-2 subfamily.</text>
</comment>
<keyword evidence="6 8" id="KW-0342">GTP-binding</keyword>
<dbReference type="GO" id="GO:0005829">
    <property type="term" value="C:cytosol"/>
    <property type="evidence" value="ECO:0007669"/>
    <property type="project" value="TreeGrafter"/>
</dbReference>
<feature type="compositionally biased region" description="Basic and acidic residues" evidence="10">
    <location>
        <begin position="414"/>
        <end position="424"/>
    </location>
</feature>
<name>A0A432MI77_9BACT</name>
<dbReference type="InterPro" id="IPR015760">
    <property type="entry name" value="TIF_IF2"/>
</dbReference>
<dbReference type="Gene3D" id="3.40.50.300">
    <property type="entry name" value="P-loop containing nucleotide triphosphate hydrolases"/>
    <property type="match status" value="1"/>
</dbReference>
<feature type="compositionally biased region" description="Polar residues" evidence="10">
    <location>
        <begin position="85"/>
        <end position="99"/>
    </location>
</feature>
<dbReference type="InterPro" id="IPR053905">
    <property type="entry name" value="EF-G-like_DII"/>
</dbReference>
<dbReference type="NCBIfam" id="TIGR00487">
    <property type="entry name" value="IF-2"/>
    <property type="match status" value="1"/>
</dbReference>